<sequence length="103" mass="11261">MAGTSARIAARRRAREARVRRREALREHENQVNRLAGVFYEHEEFRRRHECASAAAVAELLRLGEPVEEVAALLGVDAGRVRALKSLAQQAPPAGSDGSSESS</sequence>
<name>K0JUT8_SACES</name>
<dbReference type="HOGENOM" id="CLU_2261796_0_0_11"/>
<organism evidence="1 2">
    <name type="scientific">Saccharothrix espanaensis (strain ATCC 51144 / DSM 44229 / JCM 9112 / NBRC 15066 / NRRL 15764)</name>
    <dbReference type="NCBI Taxonomy" id="1179773"/>
    <lineage>
        <taxon>Bacteria</taxon>
        <taxon>Bacillati</taxon>
        <taxon>Actinomycetota</taxon>
        <taxon>Actinomycetes</taxon>
        <taxon>Pseudonocardiales</taxon>
        <taxon>Pseudonocardiaceae</taxon>
        <taxon>Saccharothrix</taxon>
    </lineage>
</organism>
<reference evidence="1 2" key="1">
    <citation type="journal article" date="2012" name="BMC Genomics">
        <title>Complete genome sequence of Saccharothrix espanaensis DSM 44229T and comparison to the other completely sequenced Pseudonocardiaceae.</title>
        <authorList>
            <person name="Strobel T."/>
            <person name="Al-Dilaimi A."/>
            <person name="Blom J."/>
            <person name="Gessner A."/>
            <person name="Kalinowski J."/>
            <person name="Luzhetska M."/>
            <person name="Puhler A."/>
            <person name="Szczepanowski R."/>
            <person name="Bechthold A."/>
            <person name="Ruckert C."/>
        </authorList>
    </citation>
    <scope>NUCLEOTIDE SEQUENCE [LARGE SCALE GENOMIC DNA]</scope>
    <source>
        <strain evidence="2">ATCC 51144 / DSM 44229 / JCM 9112 / NBRC 15066 / NRRL 15764</strain>
    </source>
</reference>
<dbReference type="EMBL" id="HE804045">
    <property type="protein sequence ID" value="CCH29282.1"/>
    <property type="molecule type" value="Genomic_DNA"/>
</dbReference>
<evidence type="ECO:0000313" key="2">
    <source>
        <dbReference type="Proteomes" id="UP000006281"/>
    </source>
</evidence>
<gene>
    <name evidence="1" type="ordered locus">BN6_19630</name>
</gene>
<dbReference type="AlphaFoldDB" id="K0JUT8"/>
<dbReference type="Proteomes" id="UP000006281">
    <property type="component" value="Chromosome"/>
</dbReference>
<proteinExistence type="predicted"/>
<keyword evidence="2" id="KW-1185">Reference proteome</keyword>
<accession>K0JUT8</accession>
<dbReference type="KEGG" id="sesp:BN6_19630"/>
<dbReference type="PATRIC" id="fig|1179773.3.peg.1971"/>
<evidence type="ECO:0000313" key="1">
    <source>
        <dbReference type="EMBL" id="CCH29282.1"/>
    </source>
</evidence>
<protein>
    <submittedName>
        <fullName evidence="1">Uncharacterized protein</fullName>
    </submittedName>
</protein>